<evidence type="ECO:0000313" key="3">
    <source>
        <dbReference type="Proteomes" id="UP000078225"/>
    </source>
</evidence>
<reference evidence="3" key="1">
    <citation type="submission" date="2016-05" db="EMBL/GenBank/DDBJ databases">
        <authorList>
            <person name="Behera P."/>
            <person name="Vaishampayan P."/>
            <person name="Singh N."/>
            <person name="Raina V."/>
            <person name="Suar M."/>
            <person name="Pattnaik A."/>
            <person name="Rastogi G."/>
        </authorList>
    </citation>
    <scope>NUCLEOTIDE SEQUENCE [LARGE SCALE GENOMIC DNA]</scope>
    <source>
        <strain evidence="3">MP23</strain>
    </source>
</reference>
<sequence length="262" mass="29062">MRVIISMLMLLSSFYANASVKIYENDTSILGFEQTGNSTKVTSTLYGGSAPLGENTSADCVVKYSLEAEGVNFKGRLISFYTDIMSYSGESKSTASFEPVGRVMTYISDISLDVCPVGTDFIGDYYLVSDRTSKYTSDFDSLIRFNYANALKVFHSEGVASAIGLLEPYVQQSINNGYYYPDIFNDYGFLLQQAGRNADAVTVLKVVVKNTPKRVVAYLNIADAYWGLGDKVRSSQNYKKYIALMKSSHDEKIPVRAIDRSK</sequence>
<dbReference type="Gene3D" id="1.25.40.10">
    <property type="entry name" value="Tetratricopeptide repeat domain"/>
    <property type="match status" value="1"/>
</dbReference>
<evidence type="ECO:0000256" key="1">
    <source>
        <dbReference type="SAM" id="SignalP"/>
    </source>
</evidence>
<feature type="chain" id="PRO_5008596704" evidence="1">
    <location>
        <begin position="19"/>
        <end position="262"/>
    </location>
</feature>
<gene>
    <name evidence="2" type="ORF">A9B99_22590</name>
</gene>
<dbReference type="AlphaFoldDB" id="A0A1B7L3F4"/>
<keyword evidence="1" id="KW-0732">Signal</keyword>
<evidence type="ECO:0000313" key="2">
    <source>
        <dbReference type="EMBL" id="OAT76788.1"/>
    </source>
</evidence>
<dbReference type="RefSeq" id="WP_064598119.1">
    <property type="nucleotide sequence ID" value="NZ_LYRP01000015.1"/>
</dbReference>
<dbReference type="OrthoDB" id="8970999at2"/>
<proteinExistence type="predicted"/>
<organism evidence="2 3">
    <name type="scientific">Mangrovibacter phragmitis</name>
    <dbReference type="NCBI Taxonomy" id="1691903"/>
    <lineage>
        <taxon>Bacteria</taxon>
        <taxon>Pseudomonadati</taxon>
        <taxon>Pseudomonadota</taxon>
        <taxon>Gammaproteobacteria</taxon>
        <taxon>Enterobacterales</taxon>
        <taxon>Enterobacteriaceae</taxon>
        <taxon>Mangrovibacter</taxon>
    </lineage>
</organism>
<dbReference type="SUPFAM" id="SSF48452">
    <property type="entry name" value="TPR-like"/>
    <property type="match status" value="1"/>
</dbReference>
<comment type="caution">
    <text evidence="2">The sequence shown here is derived from an EMBL/GenBank/DDBJ whole genome shotgun (WGS) entry which is preliminary data.</text>
</comment>
<dbReference type="EMBL" id="LYRP01000015">
    <property type="protein sequence ID" value="OAT76788.1"/>
    <property type="molecule type" value="Genomic_DNA"/>
</dbReference>
<name>A0A1B7L3F4_9ENTR</name>
<protein>
    <submittedName>
        <fullName evidence="2">Uncharacterized protein</fullName>
    </submittedName>
</protein>
<dbReference type="Proteomes" id="UP000078225">
    <property type="component" value="Unassembled WGS sequence"/>
</dbReference>
<keyword evidence="3" id="KW-1185">Reference proteome</keyword>
<dbReference type="STRING" id="1691903.A9B99_22590"/>
<dbReference type="InterPro" id="IPR011990">
    <property type="entry name" value="TPR-like_helical_dom_sf"/>
</dbReference>
<accession>A0A1B7L3F4</accession>
<feature type="signal peptide" evidence="1">
    <location>
        <begin position="1"/>
        <end position="18"/>
    </location>
</feature>